<keyword evidence="2" id="KW-1185">Reference proteome</keyword>
<proteinExistence type="predicted"/>
<gene>
    <name evidence="1" type="ORF">IV203_034055</name>
</gene>
<name>A0A9K3Q7A4_9STRA</name>
<sequence>MFYAAPVPVANDFNVVHQVSQRALGEDHGAGPSEKDPQQLIVKEKMFSWGGNNFEIKTLSGGRFGNNLFVKGKAFALIDEMVLLDGVTKKAVAVCRRKFNILGQTFQIYSPKPLYHWQRPSGSSYMGRQLYTFAKVERSPLSTTQKVTYDNETSASMTITRTVLRWPKKRVVHRHGKTAAFIEGGTWTGNFNTYRVTVNPGIDPCLIICLTAICDEMDE</sequence>
<evidence type="ECO:0000313" key="2">
    <source>
        <dbReference type="Proteomes" id="UP000693970"/>
    </source>
</evidence>
<dbReference type="InterPro" id="IPR007612">
    <property type="entry name" value="LOR"/>
</dbReference>
<evidence type="ECO:0000313" key="1">
    <source>
        <dbReference type="EMBL" id="KAG7373331.1"/>
    </source>
</evidence>
<organism evidence="1 2">
    <name type="scientific">Nitzschia inconspicua</name>
    <dbReference type="NCBI Taxonomy" id="303405"/>
    <lineage>
        <taxon>Eukaryota</taxon>
        <taxon>Sar</taxon>
        <taxon>Stramenopiles</taxon>
        <taxon>Ochrophyta</taxon>
        <taxon>Bacillariophyta</taxon>
        <taxon>Bacillariophyceae</taxon>
        <taxon>Bacillariophycidae</taxon>
        <taxon>Bacillariales</taxon>
        <taxon>Bacillariaceae</taxon>
        <taxon>Nitzschia</taxon>
    </lineage>
</organism>
<dbReference type="Proteomes" id="UP000693970">
    <property type="component" value="Unassembled WGS sequence"/>
</dbReference>
<reference evidence="1" key="1">
    <citation type="journal article" date="2021" name="Sci. Rep.">
        <title>Diploid genomic architecture of Nitzschia inconspicua, an elite biomass production diatom.</title>
        <authorList>
            <person name="Oliver A."/>
            <person name="Podell S."/>
            <person name="Pinowska A."/>
            <person name="Traller J.C."/>
            <person name="Smith S.R."/>
            <person name="McClure R."/>
            <person name="Beliaev A."/>
            <person name="Bohutskyi P."/>
            <person name="Hill E.A."/>
            <person name="Rabines A."/>
            <person name="Zheng H."/>
            <person name="Allen L.Z."/>
            <person name="Kuo A."/>
            <person name="Grigoriev I.V."/>
            <person name="Allen A.E."/>
            <person name="Hazlebeck D."/>
            <person name="Allen E.E."/>
        </authorList>
    </citation>
    <scope>NUCLEOTIDE SEQUENCE</scope>
    <source>
        <strain evidence="1">Hildebrandi</strain>
    </source>
</reference>
<dbReference type="OrthoDB" id="42682at2759"/>
<dbReference type="Pfam" id="PF04525">
    <property type="entry name" value="LOR"/>
    <property type="match status" value="1"/>
</dbReference>
<dbReference type="EMBL" id="JAGRRH010000002">
    <property type="protein sequence ID" value="KAG7373331.1"/>
    <property type="molecule type" value="Genomic_DNA"/>
</dbReference>
<reference evidence="1" key="2">
    <citation type="submission" date="2021-04" db="EMBL/GenBank/DDBJ databases">
        <authorList>
            <person name="Podell S."/>
        </authorList>
    </citation>
    <scope>NUCLEOTIDE SEQUENCE</scope>
    <source>
        <strain evidence="1">Hildebrandi</strain>
    </source>
</reference>
<dbReference type="AlphaFoldDB" id="A0A9K3Q7A4"/>
<accession>A0A9K3Q7A4</accession>
<protein>
    <submittedName>
        <fullName evidence="1">LURP-one-related protein</fullName>
    </submittedName>
</protein>
<comment type="caution">
    <text evidence="1">The sequence shown here is derived from an EMBL/GenBank/DDBJ whole genome shotgun (WGS) entry which is preliminary data.</text>
</comment>